<dbReference type="GO" id="GO:0030674">
    <property type="term" value="F:protein-macromolecule adaptor activity"/>
    <property type="evidence" value="ECO:0007669"/>
    <property type="project" value="TreeGrafter"/>
</dbReference>
<dbReference type="InterPro" id="IPR014756">
    <property type="entry name" value="Ig_E-set"/>
</dbReference>
<keyword evidence="4" id="KW-1185">Reference proteome</keyword>
<proteinExistence type="predicted"/>
<dbReference type="GO" id="GO:0031625">
    <property type="term" value="F:ubiquitin protein ligase binding"/>
    <property type="evidence" value="ECO:0007669"/>
    <property type="project" value="TreeGrafter"/>
</dbReference>
<dbReference type="GeneID" id="30148241"/>
<name>A0A1E3QUJ4_9ASCO</name>
<dbReference type="AlphaFoldDB" id="A0A1E3QUJ4"/>
<organism evidence="3 4">
    <name type="scientific">Babjeviella inositovora NRRL Y-12698</name>
    <dbReference type="NCBI Taxonomy" id="984486"/>
    <lineage>
        <taxon>Eukaryota</taxon>
        <taxon>Fungi</taxon>
        <taxon>Dikarya</taxon>
        <taxon>Ascomycota</taxon>
        <taxon>Saccharomycotina</taxon>
        <taxon>Pichiomycetes</taxon>
        <taxon>Serinales incertae sedis</taxon>
        <taxon>Babjeviella</taxon>
    </lineage>
</organism>
<reference evidence="4" key="1">
    <citation type="submission" date="2016-05" db="EMBL/GenBank/DDBJ databases">
        <title>Comparative genomics of biotechnologically important yeasts.</title>
        <authorList>
            <consortium name="DOE Joint Genome Institute"/>
            <person name="Riley R."/>
            <person name="Haridas S."/>
            <person name="Wolfe K.H."/>
            <person name="Lopes M.R."/>
            <person name="Hittinger C.T."/>
            <person name="Goker M."/>
            <person name="Salamov A."/>
            <person name="Wisecaver J."/>
            <person name="Long T.M."/>
            <person name="Aerts A.L."/>
            <person name="Barry K."/>
            <person name="Choi C."/>
            <person name="Clum A."/>
            <person name="Coughlan A.Y."/>
            <person name="Deshpande S."/>
            <person name="Douglass A.P."/>
            <person name="Hanson S.J."/>
            <person name="Klenk H.-P."/>
            <person name="Labutti K."/>
            <person name="Lapidus A."/>
            <person name="Lindquist E."/>
            <person name="Lipzen A."/>
            <person name="Meier-Kolthoff J.P."/>
            <person name="Ohm R.A."/>
            <person name="Otillar R.P."/>
            <person name="Pangilinan J."/>
            <person name="Peng Y."/>
            <person name="Rokas A."/>
            <person name="Rosa C.A."/>
            <person name="Scheuner C."/>
            <person name="Sibirny A.A."/>
            <person name="Slot J.C."/>
            <person name="Stielow J.B."/>
            <person name="Sun H."/>
            <person name="Kurtzman C.P."/>
            <person name="Blackwell M."/>
            <person name="Grigoriev I.V."/>
            <person name="Jeffries T.W."/>
        </authorList>
    </citation>
    <scope>NUCLEOTIDE SEQUENCE [LARGE SCALE GENOMIC DNA]</scope>
    <source>
        <strain evidence="4">NRRL Y-12698</strain>
    </source>
</reference>
<gene>
    <name evidence="3" type="ORF">BABINDRAFT_166045</name>
</gene>
<protein>
    <recommendedName>
        <fullName evidence="2">Arrestin-like N-terminal domain-containing protein</fullName>
    </recommendedName>
</protein>
<dbReference type="Gene3D" id="2.60.40.640">
    <property type="match status" value="1"/>
</dbReference>
<dbReference type="GO" id="GO:0005886">
    <property type="term" value="C:plasma membrane"/>
    <property type="evidence" value="ECO:0007669"/>
    <property type="project" value="TreeGrafter"/>
</dbReference>
<feature type="region of interest" description="Disordered" evidence="1">
    <location>
        <begin position="529"/>
        <end position="564"/>
    </location>
</feature>
<feature type="domain" description="Arrestin-like N-terminal" evidence="2">
    <location>
        <begin position="14"/>
        <end position="169"/>
    </location>
</feature>
<dbReference type="OrthoDB" id="3365616at2759"/>
<dbReference type="GO" id="GO:0005829">
    <property type="term" value="C:cytosol"/>
    <property type="evidence" value="ECO:0007669"/>
    <property type="project" value="TreeGrafter"/>
</dbReference>
<dbReference type="InterPro" id="IPR011021">
    <property type="entry name" value="Arrestin-like_N"/>
</dbReference>
<dbReference type="CDD" id="cd22952">
    <property type="entry name" value="ART10-like"/>
    <property type="match status" value="1"/>
</dbReference>
<dbReference type="RefSeq" id="XP_018986691.1">
    <property type="nucleotide sequence ID" value="XM_019130388.1"/>
</dbReference>
<dbReference type="PANTHER" id="PTHR11188:SF17">
    <property type="entry name" value="FI21816P1"/>
    <property type="match status" value="1"/>
</dbReference>
<evidence type="ECO:0000313" key="3">
    <source>
        <dbReference type="EMBL" id="ODQ81363.1"/>
    </source>
</evidence>
<dbReference type="Pfam" id="PF00339">
    <property type="entry name" value="Arrestin_N"/>
    <property type="match status" value="1"/>
</dbReference>
<dbReference type="SUPFAM" id="SSF81296">
    <property type="entry name" value="E set domains"/>
    <property type="match status" value="1"/>
</dbReference>
<sequence>MGVDIQISLNKLNYTSEAIFGEALVHNTSELSVDYIEIKLEGVASTMVWVREYQRNASGNVRNYDRTYTEEHKVLYQTTIVFPPPNVRQVASPKTQFTLTPGRHTYPFHFTIPYDNSSEMNFIKSQSTRGHFPCFLPPSLPNVQYNQNNNMRSNAGVNYYVKVVAKRKGFLKLSSRKQVPFNFTPVDMERNVDSGRLVLTKDHVFQGKVPLLVPVGEDKGGQTYRELETPKASRGSSMFSRSAGNARKELERENALHARDVEIQLQVRFKDVPGVRSGSGDNFGIYVTSRLPPQAFQLSNGESSGLGQFFLSKLEVVLTGMTSIRAAGYVDQGSNSWRLGDYEGSYRFDLANAVPSPLDPSLYEILLPRELHTPAGQRRSYPGLVPSFHMCSIRRWYTFYLTAKFKSTAEEKGKFMGMGSQNKVELGLEVRVWSGFNMDGLIQKEIPVMMIPEAMPPVQAKETIYSAHGEKSSLGVQSYAEEKSSSGALPASGREQSYDQKSFTYDQPAGFASYRGEESYPVRQSNLATFETSNHDQASAFETGRDDEDAPPPEYDATLGKIAF</sequence>
<dbReference type="EMBL" id="KV454428">
    <property type="protein sequence ID" value="ODQ81363.1"/>
    <property type="molecule type" value="Genomic_DNA"/>
</dbReference>
<dbReference type="STRING" id="984486.A0A1E3QUJ4"/>
<dbReference type="PANTHER" id="PTHR11188">
    <property type="entry name" value="ARRESTIN DOMAIN CONTAINING PROTEIN"/>
    <property type="match status" value="1"/>
</dbReference>
<dbReference type="GO" id="GO:0070086">
    <property type="term" value="P:ubiquitin-dependent endocytosis"/>
    <property type="evidence" value="ECO:0007669"/>
    <property type="project" value="TreeGrafter"/>
</dbReference>
<dbReference type="InterPro" id="IPR050357">
    <property type="entry name" value="Arrestin_domain-protein"/>
</dbReference>
<evidence type="ECO:0000313" key="4">
    <source>
        <dbReference type="Proteomes" id="UP000094336"/>
    </source>
</evidence>
<evidence type="ECO:0000259" key="2">
    <source>
        <dbReference type="Pfam" id="PF00339"/>
    </source>
</evidence>
<dbReference type="Proteomes" id="UP000094336">
    <property type="component" value="Unassembled WGS sequence"/>
</dbReference>
<evidence type="ECO:0000256" key="1">
    <source>
        <dbReference type="SAM" id="MobiDB-lite"/>
    </source>
</evidence>
<accession>A0A1E3QUJ4</accession>
<dbReference type="InterPro" id="IPR014752">
    <property type="entry name" value="Arrestin-like_C"/>
</dbReference>